<dbReference type="Pfam" id="PF00512">
    <property type="entry name" value="HisKA"/>
    <property type="match status" value="1"/>
</dbReference>
<dbReference type="InterPro" id="IPR003661">
    <property type="entry name" value="HisK_dim/P_dom"/>
</dbReference>
<evidence type="ECO:0000256" key="5">
    <source>
        <dbReference type="ARBA" id="ARBA00022679"/>
    </source>
</evidence>
<dbReference type="PANTHER" id="PTHR43547:SF2">
    <property type="entry name" value="HYBRID SIGNAL TRANSDUCTION HISTIDINE KINASE C"/>
    <property type="match status" value="1"/>
</dbReference>
<protein>
    <recommendedName>
        <fullName evidence="3">histidine kinase</fullName>
        <ecNumber evidence="3">2.7.13.3</ecNumber>
    </recommendedName>
</protein>
<proteinExistence type="predicted"/>
<comment type="subcellular location">
    <subcellularLocation>
        <location evidence="2">Cell inner membrane</location>
        <topology evidence="2">Multi-pass membrane protein</topology>
    </subcellularLocation>
</comment>
<evidence type="ECO:0000313" key="10">
    <source>
        <dbReference type="EMBL" id="SEK15117.1"/>
    </source>
</evidence>
<dbReference type="Gene3D" id="3.30.565.10">
    <property type="entry name" value="Histidine kinase-like ATPase, C-terminal domain"/>
    <property type="match status" value="1"/>
</dbReference>
<dbReference type="InterPro" id="IPR005467">
    <property type="entry name" value="His_kinase_dom"/>
</dbReference>
<dbReference type="Gene3D" id="3.40.50.2300">
    <property type="match status" value="1"/>
</dbReference>
<dbReference type="SUPFAM" id="SSF47384">
    <property type="entry name" value="Homodimeric domain of signal transducing histidine kinase"/>
    <property type="match status" value="1"/>
</dbReference>
<dbReference type="EC" id="2.7.13.3" evidence="3"/>
<evidence type="ECO:0000259" key="9">
    <source>
        <dbReference type="PROSITE" id="PS50110"/>
    </source>
</evidence>
<reference evidence="10 11" key="1">
    <citation type="submission" date="2016-10" db="EMBL/GenBank/DDBJ databases">
        <authorList>
            <person name="Varghese N."/>
            <person name="Submissions S."/>
        </authorList>
    </citation>
    <scope>NUCLEOTIDE SEQUENCE [LARGE SCALE GENOMIC DNA]</scope>
    <source>
        <strain evidence="10 11">LMG 22274</strain>
    </source>
</reference>
<dbReference type="PROSITE" id="PS50109">
    <property type="entry name" value="HIS_KIN"/>
    <property type="match status" value="1"/>
</dbReference>
<dbReference type="AlphaFoldDB" id="A0AAQ1JYG3"/>
<keyword evidence="4" id="KW-0597">Phosphoprotein</keyword>
<dbReference type="PRINTS" id="PR00344">
    <property type="entry name" value="BCTRLSENSOR"/>
</dbReference>
<dbReference type="PROSITE" id="PS50110">
    <property type="entry name" value="RESPONSE_REGULATORY"/>
    <property type="match status" value="1"/>
</dbReference>
<dbReference type="Gene3D" id="3.30.450.40">
    <property type="match status" value="1"/>
</dbReference>
<dbReference type="Pfam" id="PF13185">
    <property type="entry name" value="GAF_2"/>
    <property type="match status" value="1"/>
</dbReference>
<dbReference type="FunFam" id="3.30.565.10:FF:000006">
    <property type="entry name" value="Sensor histidine kinase WalK"/>
    <property type="match status" value="1"/>
</dbReference>
<dbReference type="GO" id="GO:0000155">
    <property type="term" value="F:phosphorelay sensor kinase activity"/>
    <property type="evidence" value="ECO:0007669"/>
    <property type="project" value="InterPro"/>
</dbReference>
<dbReference type="EMBL" id="FNZM01000034">
    <property type="protein sequence ID" value="SEK15117.1"/>
    <property type="molecule type" value="Genomic_DNA"/>
</dbReference>
<sequence length="482" mass="52419">MPIDANSLACGLAAYKREAVITPDVRTDPRWKDWACLAQAYRYRACWSFPVEATSGKVVGTFTLYREEVGAPTARDRELAMRFAQSAAIIISRQQEADERAHGVKALRRGDRQKDEFLAMLAHELRNPLAPIANAGELLTRVLTGHPGAQAAVDMIKRQAAQLTRLVDELLDISRITQGRITLQRGPVDLAGVVTQGIEPVEPRLREKRHTLTVETTTSDEPLFVEGDRARLVQCVGNILTNAVKYTDPGGVIRVWTRPRGAHAVIGISDNGSGISAELLPHVFDLFVQSTRTLDRAQGGLGIGLAVVKRLVHMHQGEIAVHSEGVGHGATFEILLPRIARPSESAVETDIAKISPRRVLVVDDNRDAADSLAMLLALQGHTPVVAYRGDEAIARAQTFLPEVALLAIGLPGMSGYELARRLRAMPQLAGIRLVAITGYGQPEDDQHTREAGFDEHLIKPIDHKALQRSLSGRAGSERSGGA</sequence>
<dbReference type="SUPFAM" id="SSF55874">
    <property type="entry name" value="ATPase domain of HSP90 chaperone/DNA topoisomerase II/histidine kinase"/>
    <property type="match status" value="1"/>
</dbReference>
<evidence type="ECO:0000256" key="4">
    <source>
        <dbReference type="ARBA" id="ARBA00022553"/>
    </source>
</evidence>
<dbReference type="SMART" id="SM00387">
    <property type="entry name" value="HATPase_c"/>
    <property type="match status" value="1"/>
</dbReference>
<gene>
    <name evidence="10" type="ORF">SAMN05216550_1343</name>
</gene>
<evidence type="ECO:0000256" key="2">
    <source>
        <dbReference type="ARBA" id="ARBA00004429"/>
    </source>
</evidence>
<dbReference type="CDD" id="cd00075">
    <property type="entry name" value="HATPase"/>
    <property type="match status" value="1"/>
</dbReference>
<comment type="caution">
    <text evidence="7">Lacks conserved residue(s) required for the propagation of feature annotation.</text>
</comment>
<feature type="domain" description="Histidine kinase" evidence="8">
    <location>
        <begin position="120"/>
        <end position="340"/>
    </location>
</feature>
<dbReference type="Gene3D" id="1.10.287.130">
    <property type="match status" value="1"/>
</dbReference>
<dbReference type="InterPro" id="IPR029016">
    <property type="entry name" value="GAF-like_dom_sf"/>
</dbReference>
<evidence type="ECO:0000256" key="3">
    <source>
        <dbReference type="ARBA" id="ARBA00012438"/>
    </source>
</evidence>
<dbReference type="SUPFAM" id="SSF52172">
    <property type="entry name" value="CheY-like"/>
    <property type="match status" value="1"/>
</dbReference>
<dbReference type="PANTHER" id="PTHR43547">
    <property type="entry name" value="TWO-COMPONENT HISTIDINE KINASE"/>
    <property type="match status" value="1"/>
</dbReference>
<dbReference type="InterPro" id="IPR003594">
    <property type="entry name" value="HATPase_dom"/>
</dbReference>
<dbReference type="RefSeq" id="WP_124263349.1">
    <property type="nucleotide sequence ID" value="NZ_CADFGN010000008.1"/>
</dbReference>
<evidence type="ECO:0000256" key="7">
    <source>
        <dbReference type="PROSITE-ProRule" id="PRU00169"/>
    </source>
</evidence>
<dbReference type="InterPro" id="IPR036097">
    <property type="entry name" value="HisK_dim/P_sf"/>
</dbReference>
<dbReference type="SMART" id="SM00388">
    <property type="entry name" value="HisKA"/>
    <property type="match status" value="1"/>
</dbReference>
<dbReference type="InterPro" id="IPR011006">
    <property type="entry name" value="CheY-like_superfamily"/>
</dbReference>
<dbReference type="Proteomes" id="UP000183529">
    <property type="component" value="Unassembled WGS sequence"/>
</dbReference>
<feature type="domain" description="Response regulatory" evidence="9">
    <location>
        <begin position="358"/>
        <end position="474"/>
    </location>
</feature>
<dbReference type="GO" id="GO:0005886">
    <property type="term" value="C:plasma membrane"/>
    <property type="evidence" value="ECO:0007669"/>
    <property type="project" value="UniProtKB-SubCell"/>
</dbReference>
<dbReference type="SMART" id="SM00448">
    <property type="entry name" value="REC"/>
    <property type="match status" value="1"/>
</dbReference>
<organism evidence="10 11">
    <name type="scientific">Paraburkholderia tropica</name>
    <dbReference type="NCBI Taxonomy" id="92647"/>
    <lineage>
        <taxon>Bacteria</taxon>
        <taxon>Pseudomonadati</taxon>
        <taxon>Pseudomonadota</taxon>
        <taxon>Betaproteobacteria</taxon>
        <taxon>Burkholderiales</taxon>
        <taxon>Burkholderiaceae</taxon>
        <taxon>Paraburkholderia</taxon>
    </lineage>
</organism>
<dbReference type="CDD" id="cd17580">
    <property type="entry name" value="REC_2_DhkD-like"/>
    <property type="match status" value="1"/>
</dbReference>
<evidence type="ECO:0000256" key="1">
    <source>
        <dbReference type="ARBA" id="ARBA00000085"/>
    </source>
</evidence>
<comment type="caution">
    <text evidence="10">The sequence shown here is derived from an EMBL/GenBank/DDBJ whole genome shotgun (WGS) entry which is preliminary data.</text>
</comment>
<evidence type="ECO:0000256" key="6">
    <source>
        <dbReference type="ARBA" id="ARBA00022777"/>
    </source>
</evidence>
<dbReference type="Pfam" id="PF02518">
    <property type="entry name" value="HATPase_c"/>
    <property type="match status" value="1"/>
</dbReference>
<dbReference type="SUPFAM" id="SSF55781">
    <property type="entry name" value="GAF domain-like"/>
    <property type="match status" value="1"/>
</dbReference>
<comment type="catalytic activity">
    <reaction evidence="1">
        <text>ATP + protein L-histidine = ADP + protein N-phospho-L-histidine.</text>
        <dbReference type="EC" id="2.7.13.3"/>
    </reaction>
</comment>
<evidence type="ECO:0000313" key="11">
    <source>
        <dbReference type="Proteomes" id="UP000183529"/>
    </source>
</evidence>
<name>A0AAQ1JYG3_9BURK</name>
<dbReference type="InterPro" id="IPR036890">
    <property type="entry name" value="HATPase_C_sf"/>
</dbReference>
<keyword evidence="6 10" id="KW-0418">Kinase</keyword>
<dbReference type="InterPro" id="IPR004358">
    <property type="entry name" value="Sig_transdc_His_kin-like_C"/>
</dbReference>
<dbReference type="InterPro" id="IPR001789">
    <property type="entry name" value="Sig_transdc_resp-reg_receiver"/>
</dbReference>
<dbReference type="CDD" id="cd00082">
    <property type="entry name" value="HisKA"/>
    <property type="match status" value="1"/>
</dbReference>
<accession>A0AAQ1JYG3</accession>
<keyword evidence="5" id="KW-0808">Transferase</keyword>
<dbReference type="Pfam" id="PF00072">
    <property type="entry name" value="Response_reg"/>
    <property type="match status" value="1"/>
</dbReference>
<dbReference type="InterPro" id="IPR003018">
    <property type="entry name" value="GAF"/>
</dbReference>
<evidence type="ECO:0000259" key="8">
    <source>
        <dbReference type="PROSITE" id="PS50109"/>
    </source>
</evidence>